<dbReference type="InterPro" id="IPR039374">
    <property type="entry name" value="SIP_fam"/>
</dbReference>
<dbReference type="InterPro" id="IPR039261">
    <property type="entry name" value="FNR_nucleotide-bd"/>
</dbReference>
<dbReference type="InterPro" id="IPR017927">
    <property type="entry name" value="FAD-bd_FR_type"/>
</dbReference>
<evidence type="ECO:0000259" key="1">
    <source>
        <dbReference type="PROSITE" id="PS51384"/>
    </source>
</evidence>
<proteinExistence type="predicted"/>
<dbReference type="CDD" id="cd06193">
    <property type="entry name" value="siderophore_interacting"/>
    <property type="match status" value="1"/>
</dbReference>
<dbReference type="SUPFAM" id="SSF63380">
    <property type="entry name" value="Riboflavin synthase domain-like"/>
    <property type="match status" value="1"/>
</dbReference>
<dbReference type="PANTHER" id="PTHR30157">
    <property type="entry name" value="FERRIC REDUCTASE, NADPH-DEPENDENT"/>
    <property type="match status" value="1"/>
</dbReference>
<protein>
    <submittedName>
        <fullName evidence="2">Siderophore-interacting protein</fullName>
    </submittedName>
</protein>
<dbReference type="Gene3D" id="2.40.30.10">
    <property type="entry name" value="Translation factors"/>
    <property type="match status" value="1"/>
</dbReference>
<dbReference type="Pfam" id="PF04954">
    <property type="entry name" value="SIP"/>
    <property type="match status" value="1"/>
</dbReference>
<dbReference type="Gene3D" id="3.40.50.80">
    <property type="entry name" value="Nucleotide-binding domain of ferredoxin-NADP reductase (FNR) module"/>
    <property type="match status" value="1"/>
</dbReference>
<dbReference type="InterPro" id="IPR017938">
    <property type="entry name" value="Riboflavin_synthase-like_b-brl"/>
</dbReference>
<dbReference type="InterPro" id="IPR013113">
    <property type="entry name" value="SIP_FAD-bd"/>
</dbReference>
<dbReference type="PROSITE" id="PS51384">
    <property type="entry name" value="FAD_FR"/>
    <property type="match status" value="1"/>
</dbReference>
<dbReference type="Pfam" id="PF08021">
    <property type="entry name" value="FAD_binding_9"/>
    <property type="match status" value="2"/>
</dbReference>
<organism evidence="2 3">
    <name type="scientific">Nocardia tengchongensis</name>
    <dbReference type="NCBI Taxonomy" id="2055889"/>
    <lineage>
        <taxon>Bacteria</taxon>
        <taxon>Bacillati</taxon>
        <taxon>Actinomycetota</taxon>
        <taxon>Actinomycetes</taxon>
        <taxon>Mycobacteriales</taxon>
        <taxon>Nocardiaceae</taxon>
        <taxon>Nocardia</taxon>
    </lineage>
</organism>
<evidence type="ECO:0000313" key="3">
    <source>
        <dbReference type="Proteomes" id="UP000683310"/>
    </source>
</evidence>
<feature type="domain" description="FAD-binding FR-type" evidence="1">
    <location>
        <begin position="3"/>
        <end position="108"/>
    </location>
</feature>
<dbReference type="EMBL" id="CP074371">
    <property type="protein sequence ID" value="QVI20899.1"/>
    <property type="molecule type" value="Genomic_DNA"/>
</dbReference>
<keyword evidence="3" id="KW-1185">Reference proteome</keyword>
<dbReference type="PANTHER" id="PTHR30157:SF0">
    <property type="entry name" value="NADPH-DEPENDENT FERRIC-CHELATE REDUCTASE"/>
    <property type="match status" value="1"/>
</dbReference>
<reference evidence="2 3" key="1">
    <citation type="submission" date="2021-04" db="EMBL/GenBank/DDBJ databases">
        <title>Nocardia tengchongensis.</title>
        <authorList>
            <person name="Zhuang k."/>
            <person name="Ran Y."/>
            <person name="Li W."/>
        </authorList>
    </citation>
    <scope>NUCLEOTIDE SEQUENCE [LARGE SCALE GENOMIC DNA]</scope>
    <source>
        <strain evidence="2 3">CFH S0057</strain>
    </source>
</reference>
<accession>A0ABX8CLQ7</accession>
<dbReference type="InterPro" id="IPR007037">
    <property type="entry name" value="SIP_rossman_dom"/>
</dbReference>
<dbReference type="Proteomes" id="UP000683310">
    <property type="component" value="Chromosome"/>
</dbReference>
<evidence type="ECO:0000313" key="2">
    <source>
        <dbReference type="EMBL" id="QVI20899.1"/>
    </source>
</evidence>
<name>A0ABX8CLQ7_9NOCA</name>
<gene>
    <name evidence="2" type="ORF">KHQ06_33265</name>
</gene>
<sequence>MARTRITLVVQNTIRLTDHLIRVRLGGPGFAAFQPSDSTDSYVKLIFPSADGDIMRTYTVREVDRAAQEIAIDFVHHGDEGVAGPWAAAAQPGDSIDLVGPGGGYAPRTDADWHLLAGDESALPAIAVACAALPADAVGQVFVEVLGSADEIAFAHPEGVHLTWIHRGDAEPGERLAAAVRSAPWRDGVVQVFIHGEARAVMHDLRPYIRKERGVPAEWASSISGYWRRGRTEEGFRAWKSELAEREKGTPAAV</sequence>